<dbReference type="EMBL" id="MW030567">
    <property type="protein sequence ID" value="QPI16500.1"/>
    <property type="molecule type" value="Genomic_DNA"/>
</dbReference>
<evidence type="ECO:0000256" key="1">
    <source>
        <dbReference type="SAM" id="MobiDB-lite"/>
    </source>
</evidence>
<gene>
    <name evidence="2" type="ORF">NIOZUU157_00399</name>
</gene>
<reference evidence="2" key="1">
    <citation type="submission" date="2020-08" db="EMBL/GenBank/DDBJ databases">
        <title>Bridging the membrane lipid divide: bacteria of the FCB group superphylum have the potential to synthesize archaeal ether lipids.</title>
        <authorList>
            <person name="Villanueva L."/>
            <person name="von Meijenfeldt F.A.B."/>
            <person name="Westbye A.B."/>
            <person name="Yadav S."/>
            <person name="Hopmans E.C."/>
            <person name="Dutilh B.E."/>
            <person name="Sinninghe Damste J.S."/>
        </authorList>
    </citation>
    <scope>NUCLEOTIDE SEQUENCE</scope>
    <source>
        <strain evidence="2">NIOZ-UU157</strain>
    </source>
</reference>
<evidence type="ECO:0000313" key="2">
    <source>
        <dbReference type="EMBL" id="QPI16500.1"/>
    </source>
</evidence>
<proteinExistence type="predicted"/>
<name>A0A7S9SU75_9VIRU</name>
<feature type="compositionally biased region" description="Polar residues" evidence="1">
    <location>
        <begin position="15"/>
        <end position="24"/>
    </location>
</feature>
<accession>A0A7S9SU75</accession>
<sequence length="200" mass="22922">MAFKMNRPIIKGTPLQKNTGNNPNDLRPNMGGNTLGIKDRGELSEWYAINSEKDNFGYNTYEDFKKDWPNADMQGGYATTFEGGPEYMQKFKSEKTIKLSPRPIEQIAVPEKEEPALEKVDMPEIKSFKDRVKDVSLSYDSYGAPDDADVTDKHGRYFTLTLKDGSKMRLAPETYRNYFGTESLMNPGKQLRVFDHLKRK</sequence>
<feature type="region of interest" description="Disordered" evidence="1">
    <location>
        <begin position="1"/>
        <end position="30"/>
    </location>
</feature>
<organism evidence="2">
    <name type="scientific">Virus NIOZ-UU157</name>
    <dbReference type="NCBI Taxonomy" id="2763269"/>
    <lineage>
        <taxon>Viruses</taxon>
    </lineage>
</organism>
<protein>
    <submittedName>
        <fullName evidence="2">Uncharacterized protein</fullName>
    </submittedName>
</protein>